<dbReference type="PANTHER" id="PTHR45920:SF4">
    <property type="entry name" value="FORMIN HOMOLOGY 2 DOMAIN CONTAINING, ISOFORM I"/>
    <property type="match status" value="1"/>
</dbReference>
<dbReference type="GO" id="GO:0030866">
    <property type="term" value="P:cortical actin cytoskeleton organization"/>
    <property type="evidence" value="ECO:0007669"/>
    <property type="project" value="TreeGrafter"/>
</dbReference>
<feature type="domain" description="FH2" evidence="5">
    <location>
        <begin position="595"/>
        <end position="984"/>
    </location>
</feature>
<dbReference type="InterPro" id="IPR015425">
    <property type="entry name" value="FH2_Formin"/>
</dbReference>
<dbReference type="Proteomes" id="UP001286313">
    <property type="component" value="Unassembled WGS sequence"/>
</dbReference>
<dbReference type="InterPro" id="IPR042201">
    <property type="entry name" value="FH2_Formin_sf"/>
</dbReference>
<evidence type="ECO:0000313" key="6">
    <source>
        <dbReference type="EMBL" id="KAK3893808.1"/>
    </source>
</evidence>
<feature type="domain" description="DAD" evidence="3">
    <location>
        <begin position="1074"/>
        <end position="1106"/>
    </location>
</feature>
<protein>
    <recommendedName>
        <fullName evidence="8">FH1/FH2 domain-containing protein 3</fullName>
    </recommendedName>
</protein>
<feature type="region of interest" description="Disordered" evidence="2">
    <location>
        <begin position="249"/>
        <end position="383"/>
    </location>
</feature>
<evidence type="ECO:0000256" key="2">
    <source>
        <dbReference type="SAM" id="MobiDB-lite"/>
    </source>
</evidence>
<dbReference type="SUPFAM" id="SSF48371">
    <property type="entry name" value="ARM repeat"/>
    <property type="match status" value="1"/>
</dbReference>
<dbReference type="FunFam" id="1.25.10.10:FF:000056">
    <property type="entry name" value="FH1/FH2 domain-containing protein 3 isoform X1"/>
    <property type="match status" value="1"/>
</dbReference>
<dbReference type="Gene3D" id="1.25.10.10">
    <property type="entry name" value="Leucine-rich Repeat Variant"/>
    <property type="match status" value="1"/>
</dbReference>
<dbReference type="SUPFAM" id="SSF101447">
    <property type="entry name" value="Formin homology 2 domain (FH2 domain)"/>
    <property type="match status" value="1"/>
</dbReference>
<feature type="region of interest" description="Disordered" evidence="2">
    <location>
        <begin position="568"/>
        <end position="600"/>
    </location>
</feature>
<keyword evidence="1" id="KW-0009">Actin-binding</keyword>
<accession>A0AAE1GQC8</accession>
<keyword evidence="7" id="KW-1185">Reference proteome</keyword>
<dbReference type="GO" id="GO:0051015">
    <property type="term" value="F:actin filament binding"/>
    <property type="evidence" value="ECO:0007669"/>
    <property type="project" value="TreeGrafter"/>
</dbReference>
<feature type="compositionally biased region" description="Basic and acidic residues" evidence="2">
    <location>
        <begin position="1048"/>
        <end position="1064"/>
    </location>
</feature>
<dbReference type="Pfam" id="PF24959">
    <property type="entry name" value="FH3_FHOD1-3"/>
    <property type="match status" value="1"/>
</dbReference>
<evidence type="ECO:0000256" key="1">
    <source>
        <dbReference type="ARBA" id="ARBA00023203"/>
    </source>
</evidence>
<comment type="caution">
    <text evidence="6">The sequence shown here is derived from an EMBL/GenBank/DDBJ whole genome shotgun (WGS) entry which is preliminary data.</text>
</comment>
<name>A0AAE1GQC8_PETCI</name>
<dbReference type="PROSITE" id="PS51444">
    <property type="entry name" value="FH2"/>
    <property type="match status" value="1"/>
</dbReference>
<sequence>KKNAIILRTQLSVRVHAIIEKLVNSEGRELRRALFSLKQIFQDDKDLVHAFVQNDGLTCLVKVGSSADQNYQNYILRALGQVMLYVDGMNGVMEHRPTVQWLYSLVASKYRLVVKTALKLLLVFVEYTEANALVLVDAIHAVDSSKGDVPWTTIMRLLEGRDSLDMELLTYTMTLVNKTLNGIPDQDTYYDQTDYLEEQGIETLIAKYMHRSDSDLDLLQQFTIYEAVLAYEDGDDVCRTRTIDPSIRQIPRITSTDRDSLDRRKSRRHNLSPSPSKTAIGKNNRVGGQDDLGGRGSSSDDDHVTIININGLPPSDLTGGVKHADAGVTPALRRRRERAERHRTFINEQETINETRRSSQSSDNNVEDENRKNHELSGLNKQASWVMDMMYSRREEEGGGGTGGRRDSLSNIQDLASRITSLQQEGGEGGNARQAVEANAQAAGKVDGERRKGGDISERINKIKDGLAKSHSKGEVKENRAVTPEPPKKSENDIQWENLIKHLNRPLNLCDLDFSDLISDDDSLSVETQSFGVPPPPPPPPPMFGAPAPPFGAPPPPPPPCGVPLPPVPPAPPGPRPSSVVGEGCSPLPNSEENGHPRNQKTKKTIKLFWKEVREDPRVDSTIWTNIDSVPIDTQKLEHLFESRAKDLIAKKQQDQKGVKELIVLDPKRSNVINIGMTKLPPPRTIKTAILKMDSSIINREGIEKLLSTMLPTAEEKHKIQEAAISNPELPLGSAEQFLMMLASISELPARLSLWIFKMDYENMEKEVADPLMDIKQGVEALQKNKTFKVILSVLLAVGNFLNGSEVKGFQIEYLSKVPEVKDTVHKHSLLHHLCHLVIEKFPDTTDLYSEIGSITRASKVDFEELASNITKMEADCKASWDHLKAIAKHDGPTQIKLKMSEFLADCAERIIVLGIIYRRVMTRFQRFLLWLGTPVHTAREVKLQHVCSVISEFALEYRTCRERVLQQIQKKAAHRERNKTRGKMIVEETDYRANGIIRPCLKNKSMEKFKRPKQTKEEKADSDLRQLLNYSDVSDTETIRGKNTWRRTRDGKTRSRVSAEEAVRGAGGEGVTMEGEDALLDSLVRTATQAPPTRSTPRERKRSRHADRKSSSRLSTTSSVKRSRTRDRNLINELEALQQVQQLHVE</sequence>
<reference evidence="6" key="1">
    <citation type="submission" date="2023-10" db="EMBL/GenBank/DDBJ databases">
        <title>Genome assemblies of two species of porcelain crab, Petrolisthes cinctipes and Petrolisthes manimaculis (Anomura: Porcellanidae).</title>
        <authorList>
            <person name="Angst P."/>
        </authorList>
    </citation>
    <scope>NUCLEOTIDE SEQUENCE</scope>
    <source>
        <strain evidence="6">PB745_01</strain>
        <tissue evidence="6">Gill</tissue>
    </source>
</reference>
<dbReference type="InterPro" id="IPR014768">
    <property type="entry name" value="GBD/FH3_dom"/>
</dbReference>
<dbReference type="InterPro" id="IPR016024">
    <property type="entry name" value="ARM-type_fold"/>
</dbReference>
<evidence type="ECO:0000259" key="5">
    <source>
        <dbReference type="PROSITE" id="PS51444"/>
    </source>
</evidence>
<dbReference type="SMART" id="SM00498">
    <property type="entry name" value="FH2"/>
    <property type="match status" value="1"/>
</dbReference>
<feature type="region of interest" description="Disordered" evidence="2">
    <location>
        <begin position="1044"/>
        <end position="1129"/>
    </location>
</feature>
<feature type="domain" description="GBD/FH3" evidence="4">
    <location>
        <begin position="1"/>
        <end position="339"/>
    </location>
</feature>
<dbReference type="InterPro" id="IPR056771">
    <property type="entry name" value="FH3_FHOD1-3-like"/>
</dbReference>
<evidence type="ECO:0008006" key="8">
    <source>
        <dbReference type="Google" id="ProtNLM"/>
    </source>
</evidence>
<dbReference type="Gene3D" id="1.20.58.2220">
    <property type="entry name" value="Formin, FH2 domain"/>
    <property type="match status" value="1"/>
</dbReference>
<dbReference type="GO" id="GO:0005856">
    <property type="term" value="C:cytoskeleton"/>
    <property type="evidence" value="ECO:0007669"/>
    <property type="project" value="TreeGrafter"/>
</dbReference>
<evidence type="ECO:0000259" key="3">
    <source>
        <dbReference type="PROSITE" id="PS51231"/>
    </source>
</evidence>
<dbReference type="PROSITE" id="PS51231">
    <property type="entry name" value="DAD"/>
    <property type="match status" value="1"/>
</dbReference>
<feature type="region of interest" description="Disordered" evidence="2">
    <location>
        <begin position="525"/>
        <end position="551"/>
    </location>
</feature>
<dbReference type="PROSITE" id="PS51232">
    <property type="entry name" value="GBD_FH3"/>
    <property type="match status" value="1"/>
</dbReference>
<feature type="compositionally biased region" description="Basic and acidic residues" evidence="2">
    <location>
        <begin position="446"/>
        <end position="492"/>
    </location>
</feature>
<feature type="compositionally biased region" description="Polar residues" evidence="2">
    <location>
        <begin position="1086"/>
        <end position="1096"/>
    </location>
</feature>
<dbReference type="Pfam" id="PF02181">
    <property type="entry name" value="FH2"/>
    <property type="match status" value="1"/>
</dbReference>
<evidence type="ECO:0000313" key="7">
    <source>
        <dbReference type="Proteomes" id="UP001286313"/>
    </source>
</evidence>
<gene>
    <name evidence="6" type="ORF">Pcinc_002391</name>
</gene>
<feature type="region of interest" description="Disordered" evidence="2">
    <location>
        <begin position="439"/>
        <end position="493"/>
    </location>
</feature>
<dbReference type="PANTHER" id="PTHR45920">
    <property type="entry name" value="FORMIN HOMOLOGY 2 DOMAIN CONTAINING, ISOFORM I"/>
    <property type="match status" value="1"/>
</dbReference>
<dbReference type="InterPro" id="IPR011989">
    <property type="entry name" value="ARM-like"/>
</dbReference>
<feature type="compositionally biased region" description="Polar residues" evidence="2">
    <location>
        <begin position="346"/>
        <end position="364"/>
    </location>
</feature>
<evidence type="ECO:0000259" key="4">
    <source>
        <dbReference type="PROSITE" id="PS51232"/>
    </source>
</evidence>
<dbReference type="AlphaFoldDB" id="A0AAE1GQC8"/>
<dbReference type="EMBL" id="JAWQEG010000172">
    <property type="protein sequence ID" value="KAK3893808.1"/>
    <property type="molecule type" value="Genomic_DNA"/>
</dbReference>
<dbReference type="InterPro" id="IPR014767">
    <property type="entry name" value="DAD_dom"/>
</dbReference>
<organism evidence="6 7">
    <name type="scientific">Petrolisthes cinctipes</name>
    <name type="common">Flat porcelain crab</name>
    <dbReference type="NCBI Taxonomy" id="88211"/>
    <lineage>
        <taxon>Eukaryota</taxon>
        <taxon>Metazoa</taxon>
        <taxon>Ecdysozoa</taxon>
        <taxon>Arthropoda</taxon>
        <taxon>Crustacea</taxon>
        <taxon>Multicrustacea</taxon>
        <taxon>Malacostraca</taxon>
        <taxon>Eumalacostraca</taxon>
        <taxon>Eucarida</taxon>
        <taxon>Decapoda</taxon>
        <taxon>Pleocyemata</taxon>
        <taxon>Anomura</taxon>
        <taxon>Galatheoidea</taxon>
        <taxon>Porcellanidae</taxon>
        <taxon>Petrolisthes</taxon>
    </lineage>
</organism>
<proteinExistence type="predicted"/>
<feature type="non-terminal residue" evidence="6">
    <location>
        <position position="1"/>
    </location>
</feature>
<dbReference type="GO" id="GO:0005737">
    <property type="term" value="C:cytoplasm"/>
    <property type="evidence" value="ECO:0007669"/>
    <property type="project" value="TreeGrafter"/>
</dbReference>
<feature type="compositionally biased region" description="Pro residues" evidence="2">
    <location>
        <begin position="533"/>
        <end position="551"/>
    </location>
</feature>